<evidence type="ECO:0000313" key="2">
    <source>
        <dbReference type="EMBL" id="MET3694417.1"/>
    </source>
</evidence>
<dbReference type="EMBL" id="JBEPMM010000014">
    <property type="protein sequence ID" value="MET3694417.1"/>
    <property type="molecule type" value="Genomic_DNA"/>
</dbReference>
<feature type="region of interest" description="Disordered" evidence="1">
    <location>
        <begin position="90"/>
        <end position="117"/>
    </location>
</feature>
<protein>
    <submittedName>
        <fullName evidence="2">Uncharacterized protein</fullName>
    </submittedName>
</protein>
<reference evidence="2 3" key="1">
    <citation type="submission" date="2024-06" db="EMBL/GenBank/DDBJ databases">
        <title>Genomic Encyclopedia of Type Strains, Phase IV (KMG-IV): sequencing the most valuable type-strain genomes for metagenomic binning, comparative biology and taxonomic classification.</title>
        <authorList>
            <person name="Goeker M."/>
        </authorList>
    </citation>
    <scope>NUCLEOTIDE SEQUENCE [LARGE SCALE GENOMIC DNA]</scope>
    <source>
        <strain evidence="2 3">DSM 21331</strain>
    </source>
</reference>
<evidence type="ECO:0000256" key="1">
    <source>
        <dbReference type="SAM" id="MobiDB-lite"/>
    </source>
</evidence>
<gene>
    <name evidence="2" type="ORF">ABID43_003979</name>
</gene>
<comment type="caution">
    <text evidence="2">The sequence shown here is derived from an EMBL/GenBank/DDBJ whole genome shotgun (WGS) entry which is preliminary data.</text>
</comment>
<keyword evidence="3" id="KW-1185">Reference proteome</keyword>
<sequence length="117" mass="13267">MPALVYLKLCAQLGLDPFYVKEESFKIDYLPLRRALVDTIGHQLPTHDFLDDQSMSLVPYSGPERTSQVLWKDAGTVAHFIARAYDREREKQLHEPLNDEDEDRGSPKGAPIDGPSQ</sequence>
<proteinExistence type="predicted"/>
<dbReference type="Proteomes" id="UP001549145">
    <property type="component" value="Unassembled WGS sequence"/>
</dbReference>
<evidence type="ECO:0000313" key="3">
    <source>
        <dbReference type="Proteomes" id="UP001549145"/>
    </source>
</evidence>
<name>A0ABV2LAQ2_9HYPH</name>
<accession>A0ABV2LAQ2</accession>
<organism evidence="2 3">
    <name type="scientific">Methylobacterium goesingense</name>
    <dbReference type="NCBI Taxonomy" id="243690"/>
    <lineage>
        <taxon>Bacteria</taxon>
        <taxon>Pseudomonadati</taxon>
        <taxon>Pseudomonadota</taxon>
        <taxon>Alphaproteobacteria</taxon>
        <taxon>Hyphomicrobiales</taxon>
        <taxon>Methylobacteriaceae</taxon>
        <taxon>Methylobacterium</taxon>
    </lineage>
</organism>
<dbReference type="RefSeq" id="WP_238280411.1">
    <property type="nucleotide sequence ID" value="NZ_BPQL01000085.1"/>
</dbReference>